<evidence type="ECO:0000256" key="2">
    <source>
        <dbReference type="ARBA" id="ARBA00012759"/>
    </source>
</evidence>
<dbReference type="SUPFAM" id="SSF54001">
    <property type="entry name" value="Cysteine proteinases"/>
    <property type="match status" value="1"/>
</dbReference>
<evidence type="ECO:0000313" key="5">
    <source>
        <dbReference type="EMBL" id="KAF8570766.1"/>
    </source>
</evidence>
<dbReference type="InterPro" id="IPR028889">
    <property type="entry name" value="USP"/>
</dbReference>
<dbReference type="EMBL" id="JTDF01000918">
    <property type="protein sequence ID" value="KAF8570766.1"/>
    <property type="molecule type" value="Genomic_DNA"/>
</dbReference>
<dbReference type="InterPro" id="IPR038765">
    <property type="entry name" value="Papain-like_cys_pep_sf"/>
</dbReference>
<feature type="region of interest" description="Disordered" evidence="3">
    <location>
        <begin position="324"/>
        <end position="377"/>
    </location>
</feature>
<sequence length="377" mass="42497">MGKRHKCVKYFRQQQQQRLQGSAQTFLDGSNVKVLKKHSYFVKGLHNVGNTCYLNSSVQCLSRSPCFHEVLSLPALRSATLKKPDGESIATMHITLPIMKASVTTRFYELAGQLREVRSDSYATTLNPGSLREAILERYPRFSGFGQQDSHELLRALLDCMKQEELMRWRKGILDKLNLDMKNIQPEDRELVRSWGRAASIATVVDRLFGGILVCSLQCCVCGTIRTTFEPFLDLSLPIADSKAPIGRRVSEGSRSHRGTGKSKQDLKRERKKKHKNPKREKRGKRKELNDPDVVSSDFDYECPPIAVEDNVTKTDSDVCEAARQDGSVADIPLVTSTPNDVYETGGDSKRRFSYEQTGSDVSHEQLQSNEPGDHFL</sequence>
<feature type="compositionally biased region" description="Polar residues" evidence="3">
    <location>
        <begin position="355"/>
        <end position="371"/>
    </location>
</feature>
<accession>A0A8T0DTU4</accession>
<reference evidence="5 6" key="1">
    <citation type="submission" date="2019-07" db="EMBL/GenBank/DDBJ databases">
        <title>Annotation for the trematode Paragonimus westermani.</title>
        <authorList>
            <person name="Choi Y.-J."/>
        </authorList>
    </citation>
    <scope>NUCLEOTIDE SEQUENCE [LARGE SCALE GENOMIC DNA]</scope>
    <source>
        <strain evidence="5">180907_Pwestermani</strain>
    </source>
</reference>
<dbReference type="InterPro" id="IPR018200">
    <property type="entry name" value="USP_CS"/>
</dbReference>
<dbReference type="Gene3D" id="3.90.70.10">
    <property type="entry name" value="Cysteine proteinases"/>
    <property type="match status" value="1"/>
</dbReference>
<comment type="catalytic activity">
    <reaction evidence="1">
        <text>Thiol-dependent hydrolysis of ester, thioester, amide, peptide and isopeptide bonds formed by the C-terminal Gly of ubiquitin (a 76-residue protein attached to proteins as an intracellular targeting signal).</text>
        <dbReference type="EC" id="3.4.19.12"/>
    </reaction>
</comment>
<feature type="compositionally biased region" description="Basic residues" evidence="3">
    <location>
        <begin position="270"/>
        <end position="286"/>
    </location>
</feature>
<organism evidence="5 6">
    <name type="scientific">Paragonimus westermani</name>
    <dbReference type="NCBI Taxonomy" id="34504"/>
    <lineage>
        <taxon>Eukaryota</taxon>
        <taxon>Metazoa</taxon>
        <taxon>Spiralia</taxon>
        <taxon>Lophotrochozoa</taxon>
        <taxon>Platyhelminthes</taxon>
        <taxon>Trematoda</taxon>
        <taxon>Digenea</taxon>
        <taxon>Plagiorchiida</taxon>
        <taxon>Troglotremata</taxon>
        <taxon>Troglotrematidae</taxon>
        <taxon>Paragonimus</taxon>
    </lineage>
</organism>
<proteinExistence type="predicted"/>
<dbReference type="InterPro" id="IPR001394">
    <property type="entry name" value="Peptidase_C19_UCH"/>
</dbReference>
<protein>
    <recommendedName>
        <fullName evidence="2">ubiquitinyl hydrolase 1</fullName>
        <ecNumber evidence="2">3.4.19.12</ecNumber>
    </recommendedName>
</protein>
<dbReference type="PROSITE" id="PS00972">
    <property type="entry name" value="USP_1"/>
    <property type="match status" value="1"/>
</dbReference>
<dbReference type="PANTHER" id="PTHR21646">
    <property type="entry name" value="UBIQUITIN CARBOXYL-TERMINAL HYDROLASE"/>
    <property type="match status" value="1"/>
</dbReference>
<dbReference type="GO" id="GO:0016579">
    <property type="term" value="P:protein deubiquitination"/>
    <property type="evidence" value="ECO:0007669"/>
    <property type="project" value="InterPro"/>
</dbReference>
<keyword evidence="6" id="KW-1185">Reference proteome</keyword>
<evidence type="ECO:0000313" key="6">
    <source>
        <dbReference type="Proteomes" id="UP000699462"/>
    </source>
</evidence>
<gene>
    <name evidence="5" type="ORF">P879_03768</name>
</gene>
<evidence type="ECO:0000256" key="3">
    <source>
        <dbReference type="SAM" id="MobiDB-lite"/>
    </source>
</evidence>
<dbReference type="GO" id="GO:0004843">
    <property type="term" value="F:cysteine-type deubiquitinase activity"/>
    <property type="evidence" value="ECO:0007669"/>
    <property type="project" value="UniProtKB-EC"/>
</dbReference>
<comment type="caution">
    <text evidence="5">The sequence shown here is derived from an EMBL/GenBank/DDBJ whole genome shotgun (WGS) entry which is preliminary data.</text>
</comment>
<dbReference type="InterPro" id="IPR050185">
    <property type="entry name" value="Ub_carboxyl-term_hydrolase"/>
</dbReference>
<feature type="domain" description="USP" evidence="4">
    <location>
        <begin position="43"/>
        <end position="377"/>
    </location>
</feature>
<dbReference type="Pfam" id="PF00443">
    <property type="entry name" value="UCH"/>
    <property type="match status" value="1"/>
</dbReference>
<dbReference type="OrthoDB" id="2020758at2759"/>
<dbReference type="EC" id="3.4.19.12" evidence="2"/>
<dbReference type="Proteomes" id="UP000699462">
    <property type="component" value="Unassembled WGS sequence"/>
</dbReference>
<evidence type="ECO:0000256" key="1">
    <source>
        <dbReference type="ARBA" id="ARBA00000707"/>
    </source>
</evidence>
<name>A0A8T0DTU4_9TREM</name>
<dbReference type="PROSITE" id="PS50235">
    <property type="entry name" value="USP_3"/>
    <property type="match status" value="1"/>
</dbReference>
<evidence type="ECO:0000259" key="4">
    <source>
        <dbReference type="PROSITE" id="PS50235"/>
    </source>
</evidence>
<dbReference type="AlphaFoldDB" id="A0A8T0DTU4"/>
<feature type="region of interest" description="Disordered" evidence="3">
    <location>
        <begin position="246"/>
        <end position="296"/>
    </location>
</feature>